<evidence type="ECO:0000256" key="1">
    <source>
        <dbReference type="ARBA" id="ARBA00004651"/>
    </source>
</evidence>
<dbReference type="AlphaFoldDB" id="A0A8J2JMW2"/>
<feature type="transmembrane region" description="Helical" evidence="6">
    <location>
        <begin position="154"/>
        <end position="174"/>
    </location>
</feature>
<feature type="transmembrane region" description="Helical" evidence="6">
    <location>
        <begin position="221"/>
        <end position="241"/>
    </location>
</feature>
<evidence type="ECO:0000256" key="4">
    <source>
        <dbReference type="ARBA" id="ARBA00022989"/>
    </source>
</evidence>
<dbReference type="Proteomes" id="UP000708208">
    <property type="component" value="Unassembled WGS sequence"/>
</dbReference>
<evidence type="ECO:0000313" key="8">
    <source>
        <dbReference type="Proteomes" id="UP000708208"/>
    </source>
</evidence>
<keyword evidence="4 6" id="KW-1133">Transmembrane helix</keyword>
<evidence type="ECO:0000256" key="2">
    <source>
        <dbReference type="ARBA" id="ARBA00022475"/>
    </source>
</evidence>
<accession>A0A8J2JMW2</accession>
<comment type="caution">
    <text evidence="7">The sequence shown here is derived from an EMBL/GenBank/DDBJ whole genome shotgun (WGS) entry which is preliminary data.</text>
</comment>
<dbReference type="InterPro" id="IPR013604">
    <property type="entry name" value="7TM_chemorcpt"/>
</dbReference>
<organism evidence="7 8">
    <name type="scientific">Allacma fusca</name>
    <dbReference type="NCBI Taxonomy" id="39272"/>
    <lineage>
        <taxon>Eukaryota</taxon>
        <taxon>Metazoa</taxon>
        <taxon>Ecdysozoa</taxon>
        <taxon>Arthropoda</taxon>
        <taxon>Hexapoda</taxon>
        <taxon>Collembola</taxon>
        <taxon>Symphypleona</taxon>
        <taxon>Sminthuridae</taxon>
        <taxon>Allacma</taxon>
    </lineage>
</organism>
<evidence type="ECO:0000256" key="6">
    <source>
        <dbReference type="SAM" id="Phobius"/>
    </source>
</evidence>
<evidence type="ECO:0008006" key="9">
    <source>
        <dbReference type="Google" id="ProtNLM"/>
    </source>
</evidence>
<dbReference type="EMBL" id="CAJVCH010006985">
    <property type="protein sequence ID" value="CAG7659437.1"/>
    <property type="molecule type" value="Genomic_DNA"/>
</dbReference>
<protein>
    <recommendedName>
        <fullName evidence="9">Gustatory receptor</fullName>
    </recommendedName>
</protein>
<dbReference type="GO" id="GO:0005886">
    <property type="term" value="C:plasma membrane"/>
    <property type="evidence" value="ECO:0007669"/>
    <property type="project" value="UniProtKB-SubCell"/>
</dbReference>
<dbReference type="Pfam" id="PF08395">
    <property type="entry name" value="7tm_7"/>
    <property type="match status" value="1"/>
</dbReference>
<comment type="subcellular location">
    <subcellularLocation>
        <location evidence="1">Cell membrane</location>
        <topology evidence="1">Multi-pass membrane protein</topology>
    </subcellularLocation>
</comment>
<feature type="transmembrane region" description="Helical" evidence="6">
    <location>
        <begin position="20"/>
        <end position="38"/>
    </location>
</feature>
<proteinExistence type="predicted"/>
<gene>
    <name evidence="7" type="ORF">AFUS01_LOCUS1257</name>
</gene>
<evidence type="ECO:0000313" key="7">
    <source>
        <dbReference type="EMBL" id="CAG7659437.1"/>
    </source>
</evidence>
<sequence>MGVVVKGYIVLNQINNDSSFPLWISLYAVWALTEMLFLRTYYLCFYTVLDSLAFGFQIIKARIETARIPAELQKINSFFNKNGNKNIVMRNENALQILEMLDAWMDIVSNFSSVFTFPLLCCIVQISVLIVCAVFNNAMHLFSNSGQGFQTSTFVGVGMDICSFLLVPIAGSWLTNAVERLCVSLESISVELLSKDTRKQLQYAVTRLYTKPVEIRPGDMITFNNGLITSFLTGAISYLIIMTQFNSSGRND</sequence>
<evidence type="ECO:0000256" key="5">
    <source>
        <dbReference type="ARBA" id="ARBA00023136"/>
    </source>
</evidence>
<feature type="transmembrane region" description="Helical" evidence="6">
    <location>
        <begin position="115"/>
        <end position="142"/>
    </location>
</feature>
<name>A0A8J2JMW2_9HEXA</name>
<dbReference type="OrthoDB" id="8183114at2759"/>
<dbReference type="GO" id="GO:0050909">
    <property type="term" value="P:sensory perception of taste"/>
    <property type="evidence" value="ECO:0007669"/>
    <property type="project" value="InterPro"/>
</dbReference>
<evidence type="ECO:0000256" key="3">
    <source>
        <dbReference type="ARBA" id="ARBA00022692"/>
    </source>
</evidence>
<keyword evidence="8" id="KW-1185">Reference proteome</keyword>
<keyword evidence="5 6" id="KW-0472">Membrane</keyword>
<reference evidence="7" key="1">
    <citation type="submission" date="2021-06" db="EMBL/GenBank/DDBJ databases">
        <authorList>
            <person name="Hodson N. C."/>
            <person name="Mongue J. A."/>
            <person name="Jaron S. K."/>
        </authorList>
    </citation>
    <scope>NUCLEOTIDE SEQUENCE</scope>
</reference>
<keyword evidence="3 6" id="KW-0812">Transmembrane</keyword>
<keyword evidence="2" id="KW-1003">Cell membrane</keyword>